<dbReference type="InterPro" id="IPR032710">
    <property type="entry name" value="NTF2-like_dom_sf"/>
</dbReference>
<dbReference type="Proteomes" id="UP000092377">
    <property type="component" value="Unassembled WGS sequence"/>
</dbReference>
<evidence type="ECO:0008006" key="3">
    <source>
        <dbReference type="Google" id="ProtNLM"/>
    </source>
</evidence>
<reference evidence="2" key="1">
    <citation type="submission" date="2016-06" db="EMBL/GenBank/DDBJ databases">
        <authorList>
            <person name="Butler K."/>
        </authorList>
    </citation>
    <scope>NUCLEOTIDE SEQUENCE [LARGE SCALE GENOMIC DNA]</scope>
    <source>
        <strain evidence="2">GCSL-Mp20</strain>
    </source>
</reference>
<dbReference type="AlphaFoldDB" id="A0A1B8H7L2"/>
<name>A0A1B8H7L2_9GAMM</name>
<comment type="caution">
    <text evidence="1">The sequence shown here is derived from an EMBL/GenBank/DDBJ whole genome shotgun (WGS) entry which is preliminary data.</text>
</comment>
<dbReference type="EMBL" id="LZEY01000045">
    <property type="protein sequence ID" value="OBU05074.1"/>
    <property type="molecule type" value="Genomic_DNA"/>
</dbReference>
<organism evidence="1 2">
    <name type="scientific">Morganella psychrotolerans</name>
    <dbReference type="NCBI Taxonomy" id="368603"/>
    <lineage>
        <taxon>Bacteria</taxon>
        <taxon>Pseudomonadati</taxon>
        <taxon>Pseudomonadota</taxon>
        <taxon>Gammaproteobacteria</taxon>
        <taxon>Enterobacterales</taxon>
        <taxon>Morganellaceae</taxon>
        <taxon>Morganella</taxon>
    </lineage>
</organism>
<sequence>MNNAEFVTRALTEVLGKHIGDETLVETYFSRDYVQVVNGQTIEFPGFLAHLNALKMATRSIVIEIKSIAQGEQCVHTQHIAKAEKITGELVAFEVFACFHLADGKIIRCEEVTRQLSGDDADSDLGSRI</sequence>
<dbReference type="RefSeq" id="WP_067404473.1">
    <property type="nucleotide sequence ID" value="NZ_LZEY01000045.1"/>
</dbReference>
<proteinExistence type="predicted"/>
<evidence type="ECO:0000313" key="2">
    <source>
        <dbReference type="Proteomes" id="UP000092377"/>
    </source>
</evidence>
<evidence type="ECO:0000313" key="1">
    <source>
        <dbReference type="EMBL" id="OBU05074.1"/>
    </source>
</evidence>
<accession>A0A1B8H7L2</accession>
<protein>
    <recommendedName>
        <fullName evidence="3">Nuclear transport factor 2 family protein</fullName>
    </recommendedName>
</protein>
<keyword evidence="2" id="KW-1185">Reference proteome</keyword>
<dbReference type="Gene3D" id="3.10.450.50">
    <property type="match status" value="1"/>
</dbReference>
<gene>
    <name evidence="1" type="ORF">AYY18_08285</name>
</gene>
<dbReference type="SUPFAM" id="SSF54427">
    <property type="entry name" value="NTF2-like"/>
    <property type="match status" value="1"/>
</dbReference>
<dbReference type="OrthoDB" id="1256785at2"/>